<dbReference type="InterPro" id="IPR013083">
    <property type="entry name" value="Znf_RING/FYVE/PHD"/>
</dbReference>
<dbReference type="Gene3D" id="3.30.40.10">
    <property type="entry name" value="Zinc/RING finger domain, C3HC4 (zinc finger)"/>
    <property type="match status" value="1"/>
</dbReference>
<dbReference type="GO" id="GO:0008270">
    <property type="term" value="F:zinc ion binding"/>
    <property type="evidence" value="ECO:0007669"/>
    <property type="project" value="UniProtKB-KW"/>
</dbReference>
<keyword evidence="1 3" id="KW-0479">Metal-binding</keyword>
<feature type="domain" description="RING-type" evidence="4">
    <location>
        <begin position="43"/>
        <end position="83"/>
    </location>
</feature>
<evidence type="ECO:0000259" key="4">
    <source>
        <dbReference type="PROSITE" id="PS50089"/>
    </source>
</evidence>
<organism evidence="5 6">
    <name type="scientific">Caerostris extrusa</name>
    <name type="common">Bark spider</name>
    <name type="synonym">Caerostris bankana</name>
    <dbReference type="NCBI Taxonomy" id="172846"/>
    <lineage>
        <taxon>Eukaryota</taxon>
        <taxon>Metazoa</taxon>
        <taxon>Ecdysozoa</taxon>
        <taxon>Arthropoda</taxon>
        <taxon>Chelicerata</taxon>
        <taxon>Arachnida</taxon>
        <taxon>Araneae</taxon>
        <taxon>Araneomorphae</taxon>
        <taxon>Entelegynae</taxon>
        <taxon>Araneoidea</taxon>
        <taxon>Araneidae</taxon>
        <taxon>Caerostris</taxon>
    </lineage>
</organism>
<proteinExistence type="predicted"/>
<evidence type="ECO:0000313" key="6">
    <source>
        <dbReference type="Proteomes" id="UP001054945"/>
    </source>
</evidence>
<dbReference type="PROSITE" id="PS50089">
    <property type="entry name" value="ZF_RING_2"/>
    <property type="match status" value="1"/>
</dbReference>
<evidence type="ECO:0000313" key="5">
    <source>
        <dbReference type="EMBL" id="GIX74355.1"/>
    </source>
</evidence>
<dbReference type="SUPFAM" id="SSF57850">
    <property type="entry name" value="RING/U-box"/>
    <property type="match status" value="1"/>
</dbReference>
<dbReference type="Proteomes" id="UP001054945">
    <property type="component" value="Unassembled WGS sequence"/>
</dbReference>
<evidence type="ECO:0000256" key="2">
    <source>
        <dbReference type="ARBA" id="ARBA00022833"/>
    </source>
</evidence>
<keyword evidence="6" id="KW-1185">Reference proteome</keyword>
<accession>A0AAV4MR15</accession>
<keyword evidence="2" id="KW-0862">Zinc</keyword>
<evidence type="ECO:0000256" key="1">
    <source>
        <dbReference type="ARBA" id="ARBA00022771"/>
    </source>
</evidence>
<dbReference type="Pfam" id="PF13639">
    <property type="entry name" value="zf-RING_2"/>
    <property type="match status" value="1"/>
</dbReference>
<protein>
    <recommendedName>
        <fullName evidence="4">RING-type domain-containing protein</fullName>
    </recommendedName>
</protein>
<dbReference type="InterPro" id="IPR001841">
    <property type="entry name" value="Znf_RING"/>
</dbReference>
<dbReference type="EMBL" id="BPLR01002500">
    <property type="protein sequence ID" value="GIX74355.1"/>
    <property type="molecule type" value="Genomic_DNA"/>
</dbReference>
<evidence type="ECO:0000256" key="3">
    <source>
        <dbReference type="PROSITE-ProRule" id="PRU00175"/>
    </source>
</evidence>
<sequence length="110" mass="12558">MVGVQNRKRQPMRSKATKLLVRQDAIECKNSVKEADTTSALKCSICLDTTKRKKMKSPPCRHAFQQLCLDEFLKKNGGCPIREDIVHDDSSDWCPCVMYLRLIQSRNSQG</sequence>
<comment type="caution">
    <text evidence="5">The sequence shown here is derived from an EMBL/GenBank/DDBJ whole genome shotgun (WGS) entry which is preliminary data.</text>
</comment>
<gene>
    <name evidence="5" type="ORF">CEXT_110661</name>
</gene>
<name>A0AAV4MR15_CAEEX</name>
<reference evidence="5 6" key="1">
    <citation type="submission" date="2021-06" db="EMBL/GenBank/DDBJ databases">
        <title>Caerostris extrusa draft genome.</title>
        <authorList>
            <person name="Kono N."/>
            <person name="Arakawa K."/>
        </authorList>
    </citation>
    <scope>NUCLEOTIDE SEQUENCE [LARGE SCALE GENOMIC DNA]</scope>
</reference>
<keyword evidence="1 3" id="KW-0863">Zinc-finger</keyword>
<dbReference type="AlphaFoldDB" id="A0AAV4MR15"/>